<accession>A0A1I2S6I6</accession>
<reference evidence="2" key="1">
    <citation type="submission" date="2016-10" db="EMBL/GenBank/DDBJ databases">
        <authorList>
            <person name="Varghese N."/>
            <person name="Submissions S."/>
        </authorList>
    </citation>
    <scope>NUCLEOTIDE SEQUENCE [LARGE SCALE GENOMIC DNA]</scope>
    <source>
        <strain evidence="2">DSM 20403</strain>
    </source>
</reference>
<name>A0A1I2S6I6_9LACO</name>
<dbReference type="OrthoDB" id="2231095at2"/>
<gene>
    <name evidence="1" type="ORF">SAMN02910432_01559</name>
</gene>
<evidence type="ECO:0000313" key="1">
    <source>
        <dbReference type="EMBL" id="SFG48418.1"/>
    </source>
</evidence>
<proteinExistence type="predicted"/>
<dbReference type="AlphaFoldDB" id="A0A1I2S6I6"/>
<evidence type="ECO:0000313" key="2">
    <source>
        <dbReference type="Proteomes" id="UP000182635"/>
    </source>
</evidence>
<dbReference type="RefSeq" id="WP_022280376.1">
    <property type="nucleotide sequence ID" value="NZ_AYYL01000022.1"/>
</dbReference>
<sequence>MDLKQYNNKEIKLIDIDDQVFQGICIFEDKDTYDEDQDGLSVKIGYDWVKIFENEIKSIEVI</sequence>
<dbReference type="Proteomes" id="UP000182635">
    <property type="component" value="Unassembled WGS sequence"/>
</dbReference>
<protein>
    <submittedName>
        <fullName evidence="1">Uncharacterized protein</fullName>
    </submittedName>
</protein>
<dbReference type="EMBL" id="FOPI01000026">
    <property type="protein sequence ID" value="SFG48418.1"/>
    <property type="molecule type" value="Genomic_DNA"/>
</dbReference>
<organism evidence="1 2">
    <name type="scientific">Ligilactobacillus ruminis DSM 20403 = NBRC 102161</name>
    <dbReference type="NCBI Taxonomy" id="1423798"/>
    <lineage>
        <taxon>Bacteria</taxon>
        <taxon>Bacillati</taxon>
        <taxon>Bacillota</taxon>
        <taxon>Bacilli</taxon>
        <taxon>Lactobacillales</taxon>
        <taxon>Lactobacillaceae</taxon>
        <taxon>Ligilactobacillus</taxon>
    </lineage>
</organism>